<keyword evidence="4 5" id="KW-0472">Membrane</keyword>
<organism evidence="7 8">
    <name type="scientific">Teladorsagia circumcincta</name>
    <name type="common">Brown stomach worm</name>
    <name type="synonym">Ostertagia circumcincta</name>
    <dbReference type="NCBI Taxonomy" id="45464"/>
    <lineage>
        <taxon>Eukaryota</taxon>
        <taxon>Metazoa</taxon>
        <taxon>Ecdysozoa</taxon>
        <taxon>Nematoda</taxon>
        <taxon>Chromadorea</taxon>
        <taxon>Rhabditida</taxon>
        <taxon>Rhabditina</taxon>
        <taxon>Rhabditomorpha</taxon>
        <taxon>Strongyloidea</taxon>
        <taxon>Trichostrongylidae</taxon>
        <taxon>Teladorsagia</taxon>
    </lineage>
</organism>
<feature type="domain" description="TRC8-like N-terminal" evidence="6">
    <location>
        <begin position="1"/>
        <end position="257"/>
    </location>
</feature>
<dbReference type="InterPro" id="IPR025754">
    <property type="entry name" value="TRC8_N_dom"/>
</dbReference>
<gene>
    <name evidence="7" type="ORF">TELCIR_07403</name>
</gene>
<reference evidence="7 8" key="1">
    <citation type="submission" date="2015-09" db="EMBL/GenBank/DDBJ databases">
        <title>Draft genome of the parasitic nematode Teladorsagia circumcincta isolate WARC Sus (inbred).</title>
        <authorList>
            <person name="Mitreva M."/>
        </authorList>
    </citation>
    <scope>NUCLEOTIDE SEQUENCE [LARGE SCALE GENOMIC DNA]</scope>
    <source>
        <strain evidence="7 8">S</strain>
    </source>
</reference>
<feature type="transmembrane region" description="Helical" evidence="5">
    <location>
        <begin position="107"/>
        <end position="125"/>
    </location>
</feature>
<evidence type="ECO:0000256" key="4">
    <source>
        <dbReference type="ARBA" id="ARBA00023136"/>
    </source>
</evidence>
<feature type="transmembrane region" description="Helical" evidence="5">
    <location>
        <begin position="12"/>
        <end position="36"/>
    </location>
</feature>
<keyword evidence="3 5" id="KW-1133">Transmembrane helix</keyword>
<evidence type="ECO:0000313" key="7">
    <source>
        <dbReference type="EMBL" id="PIO70733.1"/>
    </source>
</evidence>
<dbReference type="EMBL" id="KZ346172">
    <property type="protein sequence ID" value="PIO70733.1"/>
    <property type="molecule type" value="Genomic_DNA"/>
</dbReference>
<evidence type="ECO:0000256" key="1">
    <source>
        <dbReference type="ARBA" id="ARBA00004141"/>
    </source>
</evidence>
<dbReference type="Proteomes" id="UP000230423">
    <property type="component" value="Unassembled WGS sequence"/>
</dbReference>
<comment type="subcellular location">
    <subcellularLocation>
        <location evidence="1">Membrane</location>
        <topology evidence="1">Multi-pass membrane protein</topology>
    </subcellularLocation>
</comment>
<dbReference type="Pfam" id="PF13705">
    <property type="entry name" value="TRC8_N"/>
    <property type="match status" value="1"/>
</dbReference>
<evidence type="ECO:0000313" key="8">
    <source>
        <dbReference type="Proteomes" id="UP000230423"/>
    </source>
</evidence>
<dbReference type="AlphaFoldDB" id="A0A2G9UKQ9"/>
<name>A0A2G9UKQ9_TELCI</name>
<feature type="transmembrane region" description="Helical" evidence="5">
    <location>
        <begin position="137"/>
        <end position="157"/>
    </location>
</feature>
<evidence type="ECO:0000256" key="5">
    <source>
        <dbReference type="SAM" id="Phobius"/>
    </source>
</evidence>
<evidence type="ECO:0000256" key="2">
    <source>
        <dbReference type="ARBA" id="ARBA00022692"/>
    </source>
</evidence>
<dbReference type="OrthoDB" id="4348522at2759"/>
<proteinExistence type="predicted"/>
<keyword evidence="8" id="KW-1185">Reference proteome</keyword>
<evidence type="ECO:0000259" key="6">
    <source>
        <dbReference type="Pfam" id="PF13705"/>
    </source>
</evidence>
<keyword evidence="2 5" id="KW-0812">Transmembrane</keyword>
<evidence type="ECO:0000256" key="3">
    <source>
        <dbReference type="ARBA" id="ARBA00022989"/>
    </source>
</evidence>
<dbReference type="GO" id="GO:0016020">
    <property type="term" value="C:membrane"/>
    <property type="evidence" value="ECO:0007669"/>
    <property type="project" value="UniProtKB-SubCell"/>
</dbReference>
<protein>
    <recommendedName>
        <fullName evidence="6">TRC8-like N-terminal domain-containing protein</fullName>
    </recommendedName>
</protein>
<accession>A0A2G9UKQ9</accession>
<sequence>MFLTLPLSRLFKLYTHAFSLLIFAFAHYMSTTYVNLEQNSEDKELKLDDFVKLERHGFHFLAQLMLSVVQSCVLGLESDVGRAFLTVFTLPIVARMCGFPLEKLILAHNVACSLVMLFICIYVLNRVPDMVHSMRTAFRQIKAIFVVRGLAGGFVTVWRRLRIAELMTCAWLTMFVIRMYVEIWEKGRTWQEAGPALLASIAESTNTPISLLALALTVSFVCKWVVDGAQLVIGGRRDHGHVLAHSGCVIIVSNCVLTTIHAASSTVQYAIGMVEVGISFRKHARCTRTVI</sequence>